<dbReference type="RefSeq" id="WP_064246820.1">
    <property type="nucleotide sequence ID" value="NZ_CAXUSC020000003.1"/>
</dbReference>
<dbReference type="SMART" id="SM00418">
    <property type="entry name" value="HTH_ARSR"/>
    <property type="match status" value="1"/>
</dbReference>
<feature type="domain" description="HTH arsR-type" evidence="1">
    <location>
        <begin position="1"/>
        <end position="91"/>
    </location>
</feature>
<dbReference type="InterPro" id="IPR036390">
    <property type="entry name" value="WH_DNA-bd_sf"/>
</dbReference>
<dbReference type="InterPro" id="IPR011991">
    <property type="entry name" value="ArsR-like_HTH"/>
</dbReference>
<dbReference type="PRINTS" id="PR00778">
    <property type="entry name" value="HTHARSR"/>
</dbReference>
<dbReference type="EMBL" id="LWBS01000109">
    <property type="protein sequence ID" value="OAP95582.1"/>
    <property type="molecule type" value="Genomic_DNA"/>
</dbReference>
<protein>
    <submittedName>
        <fullName evidence="2">Transcriptional regulator</fullName>
    </submittedName>
</protein>
<dbReference type="Gene3D" id="1.10.10.10">
    <property type="entry name" value="Winged helix-like DNA-binding domain superfamily/Winged helix DNA-binding domain"/>
    <property type="match status" value="1"/>
</dbReference>
<dbReference type="CDD" id="cd00090">
    <property type="entry name" value="HTH_ARSR"/>
    <property type="match status" value="1"/>
</dbReference>
<dbReference type="SUPFAM" id="SSF46785">
    <property type="entry name" value="Winged helix' DNA-binding domain"/>
    <property type="match status" value="1"/>
</dbReference>
<name>A0A179BV55_RHILE</name>
<dbReference type="InterPro" id="IPR036388">
    <property type="entry name" value="WH-like_DNA-bd_sf"/>
</dbReference>
<dbReference type="AlphaFoldDB" id="A0A179BV55"/>
<organism evidence="2">
    <name type="scientific">Rhizobium leguminosarum</name>
    <dbReference type="NCBI Taxonomy" id="384"/>
    <lineage>
        <taxon>Bacteria</taxon>
        <taxon>Pseudomonadati</taxon>
        <taxon>Pseudomonadota</taxon>
        <taxon>Alphaproteobacteria</taxon>
        <taxon>Hyphomicrobiales</taxon>
        <taxon>Rhizobiaceae</taxon>
        <taxon>Rhizobium/Agrobacterium group</taxon>
        <taxon>Rhizobium</taxon>
    </lineage>
</organism>
<sequence length="114" mass="12905">MKSSLDTIFSALSDPTRRAILGRLAHGKANVAELADPFELSQPAISKHLKVLEQAGLIRSGREANSRPRELQPDALKKISDWIGDYRRFWDQSFDRLDGYLSKVQGYEDDKSED</sequence>
<evidence type="ECO:0000259" key="1">
    <source>
        <dbReference type="PROSITE" id="PS50987"/>
    </source>
</evidence>
<dbReference type="NCBIfam" id="NF033788">
    <property type="entry name" value="HTH_metalloreg"/>
    <property type="match status" value="1"/>
</dbReference>
<dbReference type="Pfam" id="PF12840">
    <property type="entry name" value="HTH_20"/>
    <property type="match status" value="1"/>
</dbReference>
<dbReference type="InterPro" id="IPR001845">
    <property type="entry name" value="HTH_ArsR_DNA-bd_dom"/>
</dbReference>
<dbReference type="PANTHER" id="PTHR38600:SF2">
    <property type="entry name" value="SLL0088 PROTEIN"/>
    <property type="match status" value="1"/>
</dbReference>
<dbReference type="PROSITE" id="PS50987">
    <property type="entry name" value="HTH_ARSR_2"/>
    <property type="match status" value="1"/>
</dbReference>
<gene>
    <name evidence="2" type="ORF">A4U53_01715</name>
</gene>
<proteinExistence type="predicted"/>
<dbReference type="PANTHER" id="PTHR38600">
    <property type="entry name" value="TRANSCRIPTIONAL REGULATORY PROTEIN"/>
    <property type="match status" value="1"/>
</dbReference>
<dbReference type="GO" id="GO:0003700">
    <property type="term" value="F:DNA-binding transcription factor activity"/>
    <property type="evidence" value="ECO:0007669"/>
    <property type="project" value="InterPro"/>
</dbReference>
<accession>A0A179BV55</accession>
<reference evidence="2" key="1">
    <citation type="submission" date="2016-04" db="EMBL/GenBank/DDBJ databases">
        <title>Fast-growing isolate from the root nodules of Vavilovia formosa.</title>
        <authorList>
            <person name="Kimeklis A."/>
            <person name="Safronova V."/>
            <person name="Belimov A."/>
            <person name="Andronov E."/>
        </authorList>
    </citation>
    <scope>NUCLEOTIDE SEQUENCE [LARGE SCALE GENOMIC DNA]</scope>
    <source>
        <strain evidence="2">Vaf-46</strain>
    </source>
</reference>
<comment type="caution">
    <text evidence="2">The sequence shown here is derived from an EMBL/GenBank/DDBJ whole genome shotgun (WGS) entry which is preliminary data.</text>
</comment>
<evidence type="ECO:0000313" key="2">
    <source>
        <dbReference type="EMBL" id="OAP95582.1"/>
    </source>
</evidence>